<keyword evidence="2" id="KW-0520">NAD</keyword>
<proteinExistence type="predicted"/>
<dbReference type="Pfam" id="PF00329">
    <property type="entry name" value="Complex1_30kDa"/>
    <property type="match status" value="1"/>
</dbReference>
<dbReference type="InterPro" id="IPR037232">
    <property type="entry name" value="NADH_quin_OxRdtase_su_C/D-like"/>
</dbReference>
<evidence type="ECO:0000313" key="6">
    <source>
        <dbReference type="Proteomes" id="UP001161497"/>
    </source>
</evidence>
<dbReference type="InterPro" id="IPR052197">
    <property type="entry name" value="ComplexI_49kDa-like"/>
</dbReference>
<dbReference type="InterPro" id="IPR001135">
    <property type="entry name" value="NADH_Q_OxRdtase_suD"/>
</dbReference>
<evidence type="ECO:0000256" key="2">
    <source>
        <dbReference type="ARBA" id="ARBA00023027"/>
    </source>
</evidence>
<dbReference type="PANTHER" id="PTHR43485:SF1">
    <property type="entry name" value="FORMATE HYDROGENLYASE SUBUNIT 5-RELATED"/>
    <property type="match status" value="1"/>
</dbReference>
<organism evidence="5 6">
    <name type="scientific">Candidatus Methylacidiphilum fumarolicum</name>
    <dbReference type="NCBI Taxonomy" id="591154"/>
    <lineage>
        <taxon>Bacteria</taxon>
        <taxon>Pseudomonadati</taxon>
        <taxon>Verrucomicrobiota</taxon>
        <taxon>Methylacidiphilae</taxon>
        <taxon>Methylacidiphilales</taxon>
        <taxon>Methylacidiphilaceae</taxon>
        <taxon>Methylacidiphilum (ex Ratnadevi et al. 2023)</taxon>
    </lineage>
</organism>
<dbReference type="SUPFAM" id="SSF56762">
    <property type="entry name" value="HydB/Nqo4-like"/>
    <property type="match status" value="1"/>
</dbReference>
<feature type="domain" description="NADH-quinone oxidoreductase subunit D" evidence="4">
    <location>
        <begin position="281"/>
        <end position="433"/>
    </location>
</feature>
<evidence type="ECO:0000259" key="4">
    <source>
        <dbReference type="Pfam" id="PF00346"/>
    </source>
</evidence>
<dbReference type="Gene3D" id="1.10.645.10">
    <property type="entry name" value="Cytochrome-c3 Hydrogenase, chain B"/>
    <property type="match status" value="1"/>
</dbReference>
<dbReference type="Proteomes" id="UP001161497">
    <property type="component" value="Chromosome"/>
</dbReference>
<dbReference type="InterPro" id="IPR029014">
    <property type="entry name" value="NiFe-Hase_large"/>
</dbReference>
<keyword evidence="6" id="KW-1185">Reference proteome</keyword>
<dbReference type="SUPFAM" id="SSF143243">
    <property type="entry name" value="Nqo5-like"/>
    <property type="match status" value="1"/>
</dbReference>
<protein>
    <submittedName>
        <fullName evidence="5">Formate hydrogenlyase</fullName>
    </submittedName>
</protein>
<keyword evidence="1" id="KW-0560">Oxidoreductase</keyword>
<dbReference type="InterPro" id="IPR001268">
    <property type="entry name" value="NADH_UbQ_OxRdtase_30kDa_su"/>
</dbReference>
<dbReference type="RefSeq" id="WP_009060531.1">
    <property type="nucleotide sequence ID" value="NZ_JAHXRZ010000017.1"/>
</dbReference>
<feature type="domain" description="NADH:ubiquinone oxidoreductase 30kDa subunit" evidence="3">
    <location>
        <begin position="74"/>
        <end position="132"/>
    </location>
</feature>
<gene>
    <name evidence="5" type="primary">hycE</name>
    <name evidence="5" type="ORF">MFUM_0755</name>
</gene>
<evidence type="ECO:0000259" key="3">
    <source>
        <dbReference type="Pfam" id="PF00329"/>
    </source>
</evidence>
<evidence type="ECO:0000313" key="5">
    <source>
        <dbReference type="EMBL" id="CAI9085135.1"/>
    </source>
</evidence>
<dbReference type="PANTHER" id="PTHR43485">
    <property type="entry name" value="HYDROGENASE-4 COMPONENT G"/>
    <property type="match status" value="1"/>
</dbReference>
<dbReference type="EMBL" id="OX458932">
    <property type="protein sequence ID" value="CAI9085135.1"/>
    <property type="molecule type" value="Genomic_DNA"/>
</dbReference>
<accession>A0ABN8XHQ1</accession>
<dbReference type="Pfam" id="PF00346">
    <property type="entry name" value="Complex1_49kDa"/>
    <property type="match status" value="1"/>
</dbReference>
<reference evidence="5" key="1">
    <citation type="submission" date="2023-03" db="EMBL/GenBank/DDBJ databases">
        <authorList>
            <person name="Cremers G."/>
            <person name="Picone N."/>
        </authorList>
    </citation>
    <scope>NUCLEOTIDE SEQUENCE</scope>
    <source>
        <strain evidence="5">Sample_alias</strain>
    </source>
</reference>
<sequence>MKKLELSPHSTEEAIEIEIEAGKRKKCWALEKVSEERWIELSKEVASGKWTLFGLWGSPQKVNMVLLDESQSKLQVIELETPLGKFPSVAIEIPSAARLERTIHDLFGLIPEGSFDNRPWLDHGKWQLRYPLGSILPPDEQKPYSFFLSEGENLHQIPVGPVHAGIIEPGHFRFTMGGEIVVRMEERLGYTHKGIEKLFFEASIERGAEIAARISGDATVAYSYAYALAVEEAMGVTPSPRAVWLRALMAEMERMANHFGDIGAICNDAAFPRILSRCAVLREKILRFSKDFFGHRLMMGRIVPGGLNVDLSKEGKENLCLLLKEIKEELYSIKNFYDSKNSLQDRTVGTGVLNARAAKLFGAGGFIGRASGRNFDARKCFAYPPYDKLSFESPLLEAGDVNARVWIRILEIEQSSLLIEQILNNLPSGSILSVIKEPKVSGQGLAVVESFRGDILLWIEIEKGKIRRCHPRDPSWFQWPLLEKVIVGAVVADFPLCNKSFNCSYSGHDL</sequence>
<name>A0ABN8XHQ1_9BACT</name>
<evidence type="ECO:0000256" key="1">
    <source>
        <dbReference type="ARBA" id="ARBA00023002"/>
    </source>
</evidence>